<dbReference type="KEGG" id="pspc:Strain318_000995"/>
<dbReference type="InterPro" id="IPR003594">
    <property type="entry name" value="HATPase_dom"/>
</dbReference>
<dbReference type="AlphaFoldDB" id="A0AA49JU81"/>
<evidence type="ECO:0000256" key="4">
    <source>
        <dbReference type="ARBA" id="ARBA00022679"/>
    </source>
</evidence>
<dbReference type="SMART" id="SM00091">
    <property type="entry name" value="PAS"/>
    <property type="match status" value="1"/>
</dbReference>
<dbReference type="InterPro" id="IPR035965">
    <property type="entry name" value="PAS-like_dom_sf"/>
</dbReference>
<dbReference type="SMART" id="SM00387">
    <property type="entry name" value="HATPase_c"/>
    <property type="match status" value="1"/>
</dbReference>
<dbReference type="InterPro" id="IPR013656">
    <property type="entry name" value="PAS_4"/>
</dbReference>
<comment type="catalytic activity">
    <reaction evidence="1">
        <text>ATP + protein L-histidine = ADP + protein N-phospho-L-histidine.</text>
        <dbReference type="EC" id="2.7.13.3"/>
    </reaction>
</comment>
<dbReference type="GO" id="GO:0000156">
    <property type="term" value="F:phosphorelay response regulator activity"/>
    <property type="evidence" value="ECO:0007669"/>
    <property type="project" value="TreeGrafter"/>
</dbReference>
<dbReference type="CDD" id="cd00082">
    <property type="entry name" value="HisKA"/>
    <property type="match status" value="1"/>
</dbReference>
<reference evidence="8" key="1">
    <citation type="submission" date="2023-07" db="EMBL/GenBank/DDBJ databases">
        <authorList>
            <person name="Haufschild T."/>
            <person name="Kallscheuer N."/>
            <person name="Hammer J."/>
            <person name="Kohn T."/>
            <person name="Kabuu M."/>
            <person name="Jogler M."/>
            <person name="Wohfarth N."/>
            <person name="Heuer A."/>
            <person name="Rohde M."/>
            <person name="van Teeseling M.C.F."/>
            <person name="Jogler C."/>
        </authorList>
    </citation>
    <scope>NUCLEOTIDE SEQUENCE</scope>
    <source>
        <strain evidence="8">Strain 138</strain>
        <strain evidence="9">Strain 318</strain>
    </source>
</reference>
<dbReference type="InterPro" id="IPR003661">
    <property type="entry name" value="HisK_dim/P_dom"/>
</dbReference>
<dbReference type="EC" id="2.7.13.3" evidence="2"/>
<accession>A0AA49JZV9</accession>
<dbReference type="InterPro" id="IPR036097">
    <property type="entry name" value="HisK_dim/P_sf"/>
</dbReference>
<dbReference type="InterPro" id="IPR004358">
    <property type="entry name" value="Sig_transdc_His_kin-like_C"/>
</dbReference>
<dbReference type="GO" id="GO:0016020">
    <property type="term" value="C:membrane"/>
    <property type="evidence" value="ECO:0007669"/>
    <property type="project" value="UniProtKB-SubCell"/>
</dbReference>
<evidence type="ECO:0000256" key="1">
    <source>
        <dbReference type="ARBA" id="ARBA00000085"/>
    </source>
</evidence>
<dbReference type="GO" id="GO:0005524">
    <property type="term" value="F:ATP binding"/>
    <property type="evidence" value="ECO:0007669"/>
    <property type="project" value="UniProtKB-KW"/>
</dbReference>
<dbReference type="Proteomes" id="UP001229955">
    <property type="component" value="Chromosome"/>
</dbReference>
<dbReference type="InterPro" id="IPR050351">
    <property type="entry name" value="BphY/WalK/GraS-like"/>
</dbReference>
<dbReference type="InterPro" id="IPR005467">
    <property type="entry name" value="His_kinase_dom"/>
</dbReference>
<evidence type="ECO:0000256" key="3">
    <source>
        <dbReference type="ARBA" id="ARBA00022553"/>
    </source>
</evidence>
<dbReference type="Gene3D" id="3.30.565.10">
    <property type="entry name" value="Histidine kinase-like ATPase, C-terminal domain"/>
    <property type="match status" value="1"/>
</dbReference>
<evidence type="ECO:0000259" key="7">
    <source>
        <dbReference type="PROSITE" id="PS50109"/>
    </source>
</evidence>
<dbReference type="SUPFAM" id="SSF55874">
    <property type="entry name" value="ATPase domain of HSP90 chaperone/DNA topoisomerase II/histidine kinase"/>
    <property type="match status" value="1"/>
</dbReference>
<dbReference type="InterPro" id="IPR036890">
    <property type="entry name" value="HATPase_C_sf"/>
</dbReference>
<protein>
    <recommendedName>
        <fullName evidence="2">histidine kinase</fullName>
        <ecNumber evidence="2">2.7.13.3</ecNumber>
    </recommendedName>
</protein>
<evidence type="ECO:0000313" key="8">
    <source>
        <dbReference type="EMBL" id="WKW11733.1"/>
    </source>
</evidence>
<dbReference type="Pfam" id="PF02518">
    <property type="entry name" value="HATPase_c"/>
    <property type="match status" value="1"/>
</dbReference>
<dbReference type="Gene3D" id="1.10.287.130">
    <property type="match status" value="1"/>
</dbReference>
<evidence type="ECO:0000313" key="10">
    <source>
        <dbReference type="Proteomes" id="UP001229955"/>
    </source>
</evidence>
<keyword evidence="10" id="KW-1185">Reference proteome</keyword>
<dbReference type="GO" id="GO:0000155">
    <property type="term" value="F:phosphorelay sensor kinase activity"/>
    <property type="evidence" value="ECO:0007669"/>
    <property type="project" value="InterPro"/>
</dbReference>
<keyword evidence="3" id="KW-0597">Phosphoprotein</keyword>
<evidence type="ECO:0000256" key="5">
    <source>
        <dbReference type="ARBA" id="ARBA00022777"/>
    </source>
</evidence>
<dbReference type="PANTHER" id="PTHR42878:SF15">
    <property type="entry name" value="BACTERIOPHYTOCHROME"/>
    <property type="match status" value="1"/>
</dbReference>
<accession>A0AA49JU81</accession>
<keyword evidence="8" id="KW-0067">ATP-binding</keyword>
<dbReference type="SMART" id="SM00388">
    <property type="entry name" value="HisKA"/>
    <property type="match status" value="1"/>
</dbReference>
<keyword evidence="6" id="KW-0472">Membrane</keyword>
<dbReference type="RefSeq" id="WP_367887429.1">
    <property type="nucleotide sequence ID" value="NZ_CP130612.1"/>
</dbReference>
<dbReference type="Pfam" id="PF08448">
    <property type="entry name" value="PAS_4"/>
    <property type="match status" value="1"/>
</dbReference>
<organism evidence="8">
    <name type="scientific">Pseudogemmatithrix spongiicola</name>
    <dbReference type="NCBI Taxonomy" id="3062599"/>
    <lineage>
        <taxon>Bacteria</taxon>
        <taxon>Pseudomonadati</taxon>
        <taxon>Gemmatimonadota</taxon>
        <taxon>Gemmatimonadia</taxon>
        <taxon>Gemmatimonadales</taxon>
        <taxon>Gemmatimonadaceae</taxon>
        <taxon>Pseudogemmatithrix</taxon>
    </lineage>
</organism>
<dbReference type="GO" id="GO:0030295">
    <property type="term" value="F:protein kinase activator activity"/>
    <property type="evidence" value="ECO:0007669"/>
    <property type="project" value="TreeGrafter"/>
</dbReference>
<dbReference type="PANTHER" id="PTHR42878">
    <property type="entry name" value="TWO-COMPONENT HISTIDINE KINASE"/>
    <property type="match status" value="1"/>
</dbReference>
<keyword evidence="4" id="KW-0808">Transferase</keyword>
<dbReference type="SUPFAM" id="SSF55785">
    <property type="entry name" value="PYP-like sensor domain (PAS domain)"/>
    <property type="match status" value="1"/>
</dbReference>
<name>A0AA49JU81_9BACT</name>
<dbReference type="FunFam" id="3.30.565.10:FF:000006">
    <property type="entry name" value="Sensor histidine kinase WalK"/>
    <property type="match status" value="1"/>
</dbReference>
<keyword evidence="8" id="KW-0547">Nucleotide-binding</keyword>
<dbReference type="SUPFAM" id="SSF47384">
    <property type="entry name" value="Homodimeric domain of signal transducing histidine kinase"/>
    <property type="match status" value="1"/>
</dbReference>
<feature type="domain" description="Histidine kinase" evidence="7">
    <location>
        <begin position="143"/>
        <end position="357"/>
    </location>
</feature>
<dbReference type="EMBL" id="CP130613">
    <property type="protein sequence ID" value="WKW14643.1"/>
    <property type="molecule type" value="Genomic_DNA"/>
</dbReference>
<dbReference type="InterPro" id="IPR000014">
    <property type="entry name" value="PAS"/>
</dbReference>
<dbReference type="PROSITE" id="PS50109">
    <property type="entry name" value="HIS_KIN"/>
    <property type="match status" value="1"/>
</dbReference>
<evidence type="ECO:0000256" key="2">
    <source>
        <dbReference type="ARBA" id="ARBA00012438"/>
    </source>
</evidence>
<gene>
    <name evidence="8" type="ORF">Strain138_000995</name>
    <name evidence="9" type="ORF">Strain318_000995</name>
</gene>
<dbReference type="GO" id="GO:0007234">
    <property type="term" value="P:osmosensory signaling via phosphorelay pathway"/>
    <property type="evidence" value="ECO:0007669"/>
    <property type="project" value="TreeGrafter"/>
</dbReference>
<keyword evidence="5" id="KW-0418">Kinase</keyword>
<evidence type="ECO:0000256" key="6">
    <source>
        <dbReference type="ARBA" id="ARBA00023136"/>
    </source>
</evidence>
<proteinExistence type="predicted"/>
<dbReference type="EMBL" id="CP130612">
    <property type="protein sequence ID" value="WKW11733.1"/>
    <property type="molecule type" value="Genomic_DNA"/>
</dbReference>
<dbReference type="Pfam" id="PF00512">
    <property type="entry name" value="HisKA"/>
    <property type="match status" value="1"/>
</dbReference>
<evidence type="ECO:0000313" key="9">
    <source>
        <dbReference type="EMBL" id="WKW14643.1"/>
    </source>
</evidence>
<sequence>MQQTNLHGLAEAVVATVRTPLLVLDRSLAVVEANEAFYRTFHRDRSETLGRPLHRLGDGEWDIPELRTLLERVLPAHSHVDDYSLDLEFPAVGRRHILLNAREVAAHGNEPLILLALEDVTERQRVTAELQRSNQELERFASIASHDLQEPVRKILAFGSRLQSEATGLTPGAQDHLKRMLAASARLQRLVNDLLQYARVTSRGGAFTQVDLAQVVHDAIEDLGQQLERSEGRVEVGALPTIEADATQMRQLFQNLIGNALKFRRRDASPVVIIASDETVGGTVRITIRDNGIGFERQYAEQIFEVFRRLHGRDEFEGTGIGLPLCRRIVQRHGGSIRAEAEPDSGALFTVELPRRQPGPGETHA</sequence>
<dbReference type="PRINTS" id="PR00344">
    <property type="entry name" value="BCTRLSENSOR"/>
</dbReference>
<dbReference type="Gene3D" id="3.30.450.20">
    <property type="entry name" value="PAS domain"/>
    <property type="match status" value="1"/>
</dbReference>